<feature type="transmembrane region" description="Helical" evidence="1">
    <location>
        <begin position="52"/>
        <end position="71"/>
    </location>
</feature>
<comment type="caution">
    <text evidence="2">The sequence shown here is derived from an EMBL/GenBank/DDBJ whole genome shotgun (WGS) entry which is preliminary data.</text>
</comment>
<dbReference type="PANTHER" id="PTHR39165">
    <property type="entry name" value="IG HYPOTHETICAL 17883"/>
    <property type="match status" value="1"/>
</dbReference>
<keyword evidence="1" id="KW-0812">Transmembrane</keyword>
<dbReference type="OrthoDB" id="9808460at2"/>
<feature type="transmembrane region" description="Helical" evidence="1">
    <location>
        <begin position="7"/>
        <end position="32"/>
    </location>
</feature>
<dbReference type="eggNOG" id="COG2839">
    <property type="taxonomic scope" value="Bacteria"/>
</dbReference>
<protein>
    <recommendedName>
        <fullName evidence="4">DUF456 domain-containing protein</fullName>
    </recommendedName>
</protein>
<dbReference type="InterPro" id="IPR007403">
    <property type="entry name" value="DUF456"/>
</dbReference>
<dbReference type="PANTHER" id="PTHR39165:SF1">
    <property type="entry name" value="DUF456 DOMAIN-CONTAINING PROTEIN"/>
    <property type="match status" value="1"/>
</dbReference>
<dbReference type="Proteomes" id="UP000195772">
    <property type="component" value="Unassembled WGS sequence"/>
</dbReference>
<accession>A0A1Y3QZY0</accession>
<keyword evidence="1" id="KW-1133">Transmembrane helix</keyword>
<dbReference type="Pfam" id="PF04306">
    <property type="entry name" value="DUF456"/>
    <property type="match status" value="1"/>
</dbReference>
<dbReference type="AlphaFoldDB" id="A0A1Y3QZY0"/>
<sequence>MDIALSVLAFLFTIVGIIGCIVPALPGVVLSYAGLLCAYFTSYSHMSASALWIWLAITVAVSVADYFLPAWMTRRFGGSRAGAIGATVGVFAGFFIFPPIGIILGPFVGAVAGELLNDRGDFPKAILVGFGSFLSFIVGTGLKVVAAVGMLIHVTTDTYPAVRDWFATLF</sequence>
<dbReference type="EMBL" id="NFHB01000001">
    <property type="protein sequence ID" value="OUN05202.1"/>
    <property type="molecule type" value="Genomic_DNA"/>
</dbReference>
<dbReference type="RefSeq" id="WP_032136200.1">
    <property type="nucleotide sequence ID" value="NZ_DAWEOI010000001.1"/>
</dbReference>
<reference evidence="3" key="1">
    <citation type="submission" date="2017-04" db="EMBL/GenBank/DDBJ databases">
        <title>Function of individual gut microbiota members based on whole genome sequencing of pure cultures obtained from chicken caecum.</title>
        <authorList>
            <person name="Medvecky M."/>
            <person name="Cejkova D."/>
            <person name="Polansky O."/>
            <person name="Karasova D."/>
            <person name="Kubasova T."/>
            <person name="Cizek A."/>
            <person name="Rychlik I."/>
        </authorList>
    </citation>
    <scope>NUCLEOTIDE SEQUENCE [LARGE SCALE GENOMIC DNA]</scope>
    <source>
        <strain evidence="3">An90</strain>
    </source>
</reference>
<organism evidence="2 3">
    <name type="scientific">Alistipes onderdonkii</name>
    <dbReference type="NCBI Taxonomy" id="328813"/>
    <lineage>
        <taxon>Bacteria</taxon>
        <taxon>Pseudomonadati</taxon>
        <taxon>Bacteroidota</taxon>
        <taxon>Bacteroidia</taxon>
        <taxon>Bacteroidales</taxon>
        <taxon>Rikenellaceae</taxon>
        <taxon>Alistipes</taxon>
    </lineage>
</organism>
<evidence type="ECO:0008006" key="4">
    <source>
        <dbReference type="Google" id="ProtNLM"/>
    </source>
</evidence>
<feature type="transmembrane region" description="Helical" evidence="1">
    <location>
        <begin position="125"/>
        <end position="152"/>
    </location>
</feature>
<name>A0A1Y3QZY0_9BACT</name>
<feature type="transmembrane region" description="Helical" evidence="1">
    <location>
        <begin position="83"/>
        <end position="105"/>
    </location>
</feature>
<evidence type="ECO:0000313" key="3">
    <source>
        <dbReference type="Proteomes" id="UP000195772"/>
    </source>
</evidence>
<evidence type="ECO:0000313" key="2">
    <source>
        <dbReference type="EMBL" id="OUN05202.1"/>
    </source>
</evidence>
<evidence type="ECO:0000256" key="1">
    <source>
        <dbReference type="SAM" id="Phobius"/>
    </source>
</evidence>
<keyword evidence="1" id="KW-0472">Membrane</keyword>
<gene>
    <name evidence="2" type="ORF">B5G41_00675</name>
</gene>
<proteinExistence type="predicted"/>